<keyword evidence="3" id="KW-0547">Nucleotide-binding</keyword>
<dbReference type="Gene3D" id="3.40.1190.20">
    <property type="match status" value="1"/>
</dbReference>
<dbReference type="GO" id="GO:0005829">
    <property type="term" value="C:cytosol"/>
    <property type="evidence" value="ECO:0007669"/>
    <property type="project" value="TreeGrafter"/>
</dbReference>
<dbReference type="AlphaFoldDB" id="A0A2J9UYN0"/>
<evidence type="ECO:0000256" key="4">
    <source>
        <dbReference type="ARBA" id="ARBA00022777"/>
    </source>
</evidence>
<dbReference type="RefSeq" id="WP_000844290.1">
    <property type="nucleotide sequence ID" value="NZ_CAWMSS010000001.1"/>
</dbReference>
<name>A0A2J9UYN0_VIBMI</name>
<keyword evidence="7" id="KW-1185">Reference proteome</keyword>
<gene>
    <name evidence="6" type="ORF">AL544_011265</name>
</gene>
<protein>
    <recommendedName>
        <fullName evidence="1">pyridoxal kinase</fullName>
        <ecNumber evidence="1">2.7.1.35</ecNumber>
    </recommendedName>
</protein>
<evidence type="ECO:0000256" key="5">
    <source>
        <dbReference type="ARBA" id="ARBA00022840"/>
    </source>
</evidence>
<accession>A0A2J9UYN0</accession>
<dbReference type="SUPFAM" id="SSF53613">
    <property type="entry name" value="Ribokinase-like"/>
    <property type="match status" value="1"/>
</dbReference>
<dbReference type="InterPro" id="IPR029056">
    <property type="entry name" value="Ribokinase-like"/>
</dbReference>
<dbReference type="Proteomes" id="UP000053748">
    <property type="component" value="Unassembled WGS sequence"/>
</dbReference>
<evidence type="ECO:0000313" key="6">
    <source>
        <dbReference type="EMBL" id="PNM56618.1"/>
    </source>
</evidence>
<dbReference type="InterPro" id="IPR004625">
    <property type="entry name" value="PyrdxlKinase"/>
</dbReference>
<dbReference type="PANTHER" id="PTHR10534:SF2">
    <property type="entry name" value="PYRIDOXAL KINASE"/>
    <property type="match status" value="1"/>
</dbReference>
<dbReference type="OrthoDB" id="9800808at2"/>
<comment type="caution">
    <text evidence="6">The sequence shown here is derived from an EMBL/GenBank/DDBJ whole genome shotgun (WGS) entry which is preliminary data.</text>
</comment>
<keyword evidence="5" id="KW-0067">ATP-binding</keyword>
<dbReference type="PANTHER" id="PTHR10534">
    <property type="entry name" value="PYRIDOXAL KINASE"/>
    <property type="match status" value="1"/>
</dbReference>
<dbReference type="EC" id="2.7.1.35" evidence="1"/>
<evidence type="ECO:0000256" key="2">
    <source>
        <dbReference type="ARBA" id="ARBA00022679"/>
    </source>
</evidence>
<proteinExistence type="predicted"/>
<sequence>MKSVVSIHRHELYGKLGNDLLVFLLDKMGLKTFPIHTVQISNHTLTFDYIEIKSKNRNILNYSINETETNEDFSNFYVRLTMSQSNVELSNYIDIIIKNIPFDTIHVLSSIFDNINKKHNIRYNLHGIIINLIPMADIVILTQSELEKLTNIVIESFDDIILACKALMNLGAKIILINDLLVKLDKQQTIMLGYNGQCYITSHPELLFHLIDNRYLTSILFIAALLESMSPLDALSYSNTVSYTAIKEAHDLEKNEINILTTDGYMSNPITHFPIGKCIEDASITYYSF</sequence>
<dbReference type="EMBL" id="LOSJ02000002">
    <property type="protein sequence ID" value="PNM56618.1"/>
    <property type="molecule type" value="Genomic_DNA"/>
</dbReference>
<reference evidence="6" key="1">
    <citation type="submission" date="2017-12" db="EMBL/GenBank/DDBJ databases">
        <title>FDA dAtabase for Regulatory Grade micrObial Sequences (FDA-ARGOS): Supporting development and validation of Infectious Disease Dx tests.</title>
        <authorList>
            <person name="Hoffmann M."/>
            <person name="Allard M."/>
            <person name="Evans P."/>
            <person name="Brown E."/>
            <person name="Tallon L.J."/>
            <person name="Sadzewicz L."/>
            <person name="Sengamalay N."/>
            <person name="Ott S."/>
            <person name="Godinez A."/>
            <person name="Nagaraj S."/>
            <person name="Vavikolanu K."/>
            <person name="Aluvathingal J."/>
            <person name="Nadendla S."/>
            <person name="Hobson J."/>
            <person name="Sichtig H."/>
        </authorList>
    </citation>
    <scope>NUCLEOTIDE SEQUENCE [LARGE SCALE GENOMIC DNA]</scope>
    <source>
        <strain evidence="6">FDAARGOS_113</strain>
    </source>
</reference>
<dbReference type="GO" id="GO:0005524">
    <property type="term" value="F:ATP binding"/>
    <property type="evidence" value="ECO:0007669"/>
    <property type="project" value="UniProtKB-KW"/>
</dbReference>
<dbReference type="GO" id="GO:0008478">
    <property type="term" value="F:pyridoxal kinase activity"/>
    <property type="evidence" value="ECO:0007669"/>
    <property type="project" value="UniProtKB-EC"/>
</dbReference>
<evidence type="ECO:0000313" key="7">
    <source>
        <dbReference type="Proteomes" id="UP000053748"/>
    </source>
</evidence>
<evidence type="ECO:0000256" key="1">
    <source>
        <dbReference type="ARBA" id="ARBA00012104"/>
    </source>
</evidence>
<organism evidence="6 7">
    <name type="scientific">Vibrio mimicus</name>
    <dbReference type="NCBI Taxonomy" id="674"/>
    <lineage>
        <taxon>Bacteria</taxon>
        <taxon>Pseudomonadati</taxon>
        <taxon>Pseudomonadota</taxon>
        <taxon>Gammaproteobacteria</taxon>
        <taxon>Vibrionales</taxon>
        <taxon>Vibrionaceae</taxon>
        <taxon>Vibrio</taxon>
    </lineage>
</organism>
<dbReference type="GO" id="GO:0009443">
    <property type="term" value="P:pyridoxal 5'-phosphate salvage"/>
    <property type="evidence" value="ECO:0007669"/>
    <property type="project" value="InterPro"/>
</dbReference>
<keyword evidence="2" id="KW-0808">Transferase</keyword>
<keyword evidence="4 6" id="KW-0418">Kinase</keyword>
<evidence type="ECO:0000256" key="3">
    <source>
        <dbReference type="ARBA" id="ARBA00022741"/>
    </source>
</evidence>